<dbReference type="SUPFAM" id="SSF51905">
    <property type="entry name" value="FAD/NAD(P)-binding domain"/>
    <property type="match status" value="2"/>
</dbReference>
<feature type="non-terminal residue" evidence="2">
    <location>
        <position position="1"/>
    </location>
</feature>
<organism evidence="2">
    <name type="scientific">Rhipicephalus pulchellus</name>
    <name type="common">Yellow backed tick</name>
    <name type="synonym">Dermacentor pulchellus</name>
    <dbReference type="NCBI Taxonomy" id="72859"/>
    <lineage>
        <taxon>Eukaryota</taxon>
        <taxon>Metazoa</taxon>
        <taxon>Ecdysozoa</taxon>
        <taxon>Arthropoda</taxon>
        <taxon>Chelicerata</taxon>
        <taxon>Arachnida</taxon>
        <taxon>Acari</taxon>
        <taxon>Parasitiformes</taxon>
        <taxon>Ixodida</taxon>
        <taxon>Ixodoidea</taxon>
        <taxon>Ixodidae</taxon>
        <taxon>Rhipicephalinae</taxon>
        <taxon>Rhipicephalus</taxon>
        <taxon>Rhipicephalus</taxon>
    </lineage>
</organism>
<evidence type="ECO:0000256" key="1">
    <source>
        <dbReference type="SAM" id="MobiDB-lite"/>
    </source>
</evidence>
<dbReference type="PANTHER" id="PTHR15192">
    <property type="entry name" value="PROTEIN CBG05349"/>
    <property type="match status" value="1"/>
</dbReference>
<feature type="compositionally biased region" description="Basic and acidic residues" evidence="1">
    <location>
        <begin position="42"/>
        <end position="56"/>
    </location>
</feature>
<dbReference type="AlphaFoldDB" id="L7MEP2"/>
<evidence type="ECO:0000313" key="2">
    <source>
        <dbReference type="EMBL" id="JAA61639.1"/>
    </source>
</evidence>
<proteinExistence type="evidence at transcript level"/>
<dbReference type="PRINTS" id="PR00368">
    <property type="entry name" value="FADPNR"/>
</dbReference>
<dbReference type="InterPro" id="IPR029731">
    <property type="entry name" value="OSGIN1/2"/>
</dbReference>
<reference evidence="2" key="2">
    <citation type="journal article" date="2015" name="J. Proteomics">
        <title>Sexual differences in the sialomes of the zebra tick, Rhipicephalus pulchellus.</title>
        <authorList>
            <person name="Tan A.W."/>
            <person name="Francischetti I.M."/>
            <person name="Slovak M."/>
            <person name="Kini R.M."/>
            <person name="Ribeiro J.M."/>
        </authorList>
    </citation>
    <scope>NUCLEOTIDE SEQUENCE</scope>
    <source>
        <tissue evidence="2">Salivary gland</tissue>
    </source>
</reference>
<reference evidence="2" key="1">
    <citation type="submission" date="2012-11" db="EMBL/GenBank/DDBJ databases">
        <authorList>
            <person name="Lucero-Rivera Y.E."/>
            <person name="Tovar-Ramirez D."/>
        </authorList>
    </citation>
    <scope>NUCLEOTIDE SEQUENCE</scope>
    <source>
        <tissue evidence="2">Salivary gland</tissue>
    </source>
</reference>
<dbReference type="Pfam" id="PF13738">
    <property type="entry name" value="Pyr_redox_3"/>
    <property type="match status" value="1"/>
</dbReference>
<dbReference type="EMBL" id="GACK01003395">
    <property type="protein sequence ID" value="JAA61639.1"/>
    <property type="molecule type" value="mRNA"/>
</dbReference>
<name>L7MEP2_RHIPC</name>
<dbReference type="Gene3D" id="3.50.50.60">
    <property type="entry name" value="FAD/NAD(P)-binding domain"/>
    <property type="match status" value="1"/>
</dbReference>
<accession>L7MEP2</accession>
<protein>
    <submittedName>
        <fullName evidence="2">Putative pyridine nucleotide-disulfide oxidoreductase</fullName>
    </submittedName>
</protein>
<feature type="region of interest" description="Disordered" evidence="1">
    <location>
        <begin position="42"/>
        <end position="84"/>
    </location>
</feature>
<dbReference type="InterPro" id="IPR036188">
    <property type="entry name" value="FAD/NAD-bd_sf"/>
</dbReference>
<sequence length="543" mass="59658">ASTRATFGGTSPGGVRPCDLARGTWHRRRLWFPAAAERRVLRTRPRAPERAQDRASSDPTGGACSHRRRRQHSGDRGTPAAEQEIQGVRVDMAVYKEVVVIGNGPSGITMSYFLAGNWPYYAPGACHPNPYLHARLEDNRGLSLVEQDLSLLSSGLEGRSCNPVSLLLDTLCHPDADLGSDEPSALSWVHDPSKALDHVVIGSGPPGGSWQRMDGGILTISLGSWMELPDLTFKEWDSSKPLPPQGSPNCQNRVSVQRVAQYYRDYVNLKHLQHYFRNFASVQSVRPYKSEDDTKGGHLWEVKGVDKQTGATFCYVTPHVVLAAGHYDAPRRLNVPGEDLPFVSHDLGQLEVLLRDTKSSIKKLAVVGSGLSAADAVIAARFHGVDVCHVFRKRVDDPDLVFNQLPRSMYPEYHKVHQMMSSAEHYPGYKAYAHCQVRCIHSDGRIELDSHSEIRDVSHVLVLIGSHPNLDFLPLAGTQLGLVAGLPVDCRANPIQIHPYTHETEALKGIYALGPLVGDNFVRFLQGGALAVTAHIWRSAGGT</sequence>
<dbReference type="PANTHER" id="PTHR15192:SF8">
    <property type="entry name" value="FAD_NAD(P)-BINDING DOMAIN-CONTAINING PROTEIN"/>
    <property type="match status" value="1"/>
</dbReference>